<dbReference type="RefSeq" id="WP_186891723.1">
    <property type="nucleotide sequence ID" value="NZ_JACOFU010000006.1"/>
</dbReference>
<accession>A0ABR6XTA6</accession>
<comment type="caution">
    <text evidence="2">The sequence shown here is derived from an EMBL/GenBank/DDBJ whole genome shotgun (WGS) entry which is preliminary data.</text>
</comment>
<reference evidence="2 3" key="1">
    <citation type="submission" date="2020-08" db="EMBL/GenBank/DDBJ databases">
        <title>Novel species isolated from subtropical streams in China.</title>
        <authorList>
            <person name="Lu H."/>
        </authorList>
    </citation>
    <scope>NUCLEOTIDE SEQUENCE [LARGE SCALE GENOMIC DNA]</scope>
    <source>
        <strain evidence="2 3">KCTC 52442</strain>
    </source>
</reference>
<protein>
    <recommendedName>
        <fullName evidence="4">DUF3077 domain-containing protein</fullName>
    </recommendedName>
</protein>
<dbReference type="Proteomes" id="UP000643610">
    <property type="component" value="Unassembled WGS sequence"/>
</dbReference>
<sequence length="110" mass="12077">MTSLNESEPESNSIDEEDLKATTPHADSMAYLAALNAVNLILLDAVSFQRNNHMLYTAGLALAMRKIADGDDQGALLLDTIQKSISFDQDYVVKSAKNCAEILVEFKKLQ</sequence>
<evidence type="ECO:0000256" key="1">
    <source>
        <dbReference type="SAM" id="MobiDB-lite"/>
    </source>
</evidence>
<evidence type="ECO:0000313" key="3">
    <source>
        <dbReference type="Proteomes" id="UP000643610"/>
    </source>
</evidence>
<evidence type="ECO:0000313" key="2">
    <source>
        <dbReference type="EMBL" id="MBC3832671.1"/>
    </source>
</evidence>
<feature type="compositionally biased region" description="Acidic residues" evidence="1">
    <location>
        <begin position="7"/>
        <end position="18"/>
    </location>
</feature>
<feature type="region of interest" description="Disordered" evidence="1">
    <location>
        <begin position="1"/>
        <end position="20"/>
    </location>
</feature>
<keyword evidence="3" id="KW-1185">Reference proteome</keyword>
<gene>
    <name evidence="2" type="ORF">H8K33_14275</name>
</gene>
<evidence type="ECO:0008006" key="4">
    <source>
        <dbReference type="Google" id="ProtNLM"/>
    </source>
</evidence>
<name>A0ABR6XTA6_9BURK</name>
<organism evidence="2 3">
    <name type="scientific">Undibacterium amnicola</name>
    <dbReference type="NCBI Taxonomy" id="1834038"/>
    <lineage>
        <taxon>Bacteria</taxon>
        <taxon>Pseudomonadati</taxon>
        <taxon>Pseudomonadota</taxon>
        <taxon>Betaproteobacteria</taxon>
        <taxon>Burkholderiales</taxon>
        <taxon>Oxalobacteraceae</taxon>
        <taxon>Undibacterium</taxon>
    </lineage>
</organism>
<dbReference type="EMBL" id="JACOFU010000006">
    <property type="protein sequence ID" value="MBC3832671.1"/>
    <property type="molecule type" value="Genomic_DNA"/>
</dbReference>
<proteinExistence type="predicted"/>